<dbReference type="OMA" id="FKFYIVS"/>
<dbReference type="OrthoDB" id="371809at2759"/>
<reference evidence="2" key="1">
    <citation type="submission" date="2017-04" db="EMBL/GenBank/DDBJ databases">
        <title>Plasmodium gonderi genome.</title>
        <authorList>
            <person name="Arisue N."/>
            <person name="Honma H."/>
            <person name="Kawai S."/>
            <person name="Tougan T."/>
            <person name="Tanabe K."/>
            <person name="Horii T."/>
        </authorList>
    </citation>
    <scope>NUCLEOTIDE SEQUENCE [LARGE SCALE GENOMIC DNA]</scope>
    <source>
        <strain evidence="2">ATCC 30045</strain>
    </source>
</reference>
<organism evidence="1 2">
    <name type="scientific">Plasmodium gonderi</name>
    <dbReference type="NCBI Taxonomy" id="77519"/>
    <lineage>
        <taxon>Eukaryota</taxon>
        <taxon>Sar</taxon>
        <taxon>Alveolata</taxon>
        <taxon>Apicomplexa</taxon>
        <taxon>Aconoidasida</taxon>
        <taxon>Haemosporida</taxon>
        <taxon>Plasmodiidae</taxon>
        <taxon>Plasmodium</taxon>
        <taxon>Plasmodium (Plasmodium)</taxon>
    </lineage>
</organism>
<name>A0A1Y1JG83_PLAGO</name>
<proteinExistence type="predicted"/>
<dbReference type="RefSeq" id="XP_028542934.1">
    <property type="nucleotide sequence ID" value="XM_028687133.1"/>
</dbReference>
<accession>A0A1Y1JG83</accession>
<dbReference type="EMBL" id="BDQF01000008">
    <property type="protein sequence ID" value="GAW80345.1"/>
    <property type="molecule type" value="Genomic_DNA"/>
</dbReference>
<keyword evidence="2" id="KW-1185">Reference proteome</keyword>
<evidence type="ECO:0000313" key="2">
    <source>
        <dbReference type="Proteomes" id="UP000195521"/>
    </source>
</evidence>
<dbReference type="Proteomes" id="UP000195521">
    <property type="component" value="Unassembled WGS sequence"/>
</dbReference>
<comment type="caution">
    <text evidence="1">The sequence shown here is derived from an EMBL/GenBank/DDBJ whole genome shotgun (WGS) entry which is preliminary data.</text>
</comment>
<gene>
    <name evidence="1" type="ORF">PGO_072600</name>
</gene>
<protein>
    <submittedName>
        <fullName evidence="1">Uncharacterized protein</fullName>
    </submittedName>
</protein>
<dbReference type="AlphaFoldDB" id="A0A1Y1JG83"/>
<evidence type="ECO:0000313" key="1">
    <source>
        <dbReference type="EMBL" id="GAW80345.1"/>
    </source>
</evidence>
<dbReference type="GeneID" id="39747058"/>
<sequence length="693" mass="82396">MCEKLKDEVFKDADKIIKYSKRFCTSDDDKITSALELNKIKIEGYMRNIKIEELKVIRSIETLDLNNFYLLSLYLKDIYYIFLHFVTHLTNEEEKTLKQQENIRNAFLFNTEIQNYDSFLEFVKKRMLCRLSKKDVTTQANNLTFSKDSSIDVTSNVNESRCVTSNYVSTEDPPLDKEPMKENLTHHCKEHHEYKSMNESQKKNESKFEYINELFQDLYSKDEITLLNIDKTVNDRVKKENNFDKCIRINNNISIYKLSYLYFNDKLKRLRLDYNFHFLLHNRRRDNISKITAHTTKNISTGEHASSEMVTLISNNKPTSDSTHTKTDFTIEHVPLGKEHLFLIYLSHLKYYIVSFFLYSYVRFTNANKGCNESYRPKNEDEGKIAPGSKSTVTIRENARTKNKTDGEKEQFLYNHEVNRKNVESVSSYLTNFVNKVIHDIDFNLKTNQLATNIDVGTEKKEIGSLTSELINDILKNKLSFKHITLSHLDLTLSYMVLLNLYNPNCMQSYLYYRTTFSHFFHHFEKYTTSINLWRELHRANYFCFFEDMKKLSFIERCCIFPNLKQIRIDYLHSLLYSANNRNKFSLSLNIIDECIAMHNIHRTSYMLECLGIYKKNERIYFNMSNRRVETGSIEDMPRCLLVDNKYECVQNFFKKYHDTLEDYVYIIYGEKTLNREKCFHKFDLSDIVCFNP</sequence>